<comment type="similarity">
    <text evidence="1">Belongs to the DprA/Smf family.</text>
</comment>
<reference evidence="5" key="1">
    <citation type="submission" date="2019-10" db="EMBL/GenBank/DDBJ databases">
        <title>Streptomyces sp. nov., a novel actinobacterium isolated from alkaline environment.</title>
        <authorList>
            <person name="Golinska P."/>
        </authorList>
    </citation>
    <scope>NUCLEOTIDE SEQUENCE [LARGE SCALE GENOMIC DNA]</scope>
    <source>
        <strain evidence="5">DSM 42118</strain>
    </source>
</reference>
<dbReference type="SUPFAM" id="SSF102405">
    <property type="entry name" value="MCP/YpsA-like"/>
    <property type="match status" value="1"/>
</dbReference>
<comment type="caution">
    <text evidence="4">The sequence shown here is derived from an EMBL/GenBank/DDBJ whole genome shotgun (WGS) entry which is preliminary data.</text>
</comment>
<dbReference type="InterPro" id="IPR003488">
    <property type="entry name" value="DprA"/>
</dbReference>
<dbReference type="AlphaFoldDB" id="A0A7W3T9Z3"/>
<dbReference type="Proteomes" id="UP000538929">
    <property type="component" value="Unassembled WGS sequence"/>
</dbReference>
<dbReference type="PANTHER" id="PTHR43022">
    <property type="entry name" value="PROTEIN SMF"/>
    <property type="match status" value="1"/>
</dbReference>
<dbReference type="GO" id="GO:0009294">
    <property type="term" value="P:DNA-mediated transformation"/>
    <property type="evidence" value="ECO:0007669"/>
    <property type="project" value="InterPro"/>
</dbReference>
<evidence type="ECO:0000256" key="2">
    <source>
        <dbReference type="SAM" id="MobiDB-lite"/>
    </source>
</evidence>
<dbReference type="NCBIfam" id="TIGR00732">
    <property type="entry name" value="dprA"/>
    <property type="match status" value="1"/>
</dbReference>
<organism evidence="4 5">
    <name type="scientific">Streptomyces alkaliphilus</name>
    <dbReference type="NCBI Taxonomy" id="1472722"/>
    <lineage>
        <taxon>Bacteria</taxon>
        <taxon>Bacillati</taxon>
        <taxon>Actinomycetota</taxon>
        <taxon>Actinomycetes</taxon>
        <taxon>Kitasatosporales</taxon>
        <taxon>Streptomycetaceae</taxon>
        <taxon>Streptomyces</taxon>
    </lineage>
</organism>
<dbReference type="Pfam" id="PF02481">
    <property type="entry name" value="DNA_processg_A"/>
    <property type="match status" value="1"/>
</dbReference>
<evidence type="ECO:0000256" key="1">
    <source>
        <dbReference type="ARBA" id="ARBA00006525"/>
    </source>
</evidence>
<dbReference type="Gene3D" id="3.40.50.450">
    <property type="match status" value="1"/>
</dbReference>
<evidence type="ECO:0000313" key="4">
    <source>
        <dbReference type="EMBL" id="MBB0243004.1"/>
    </source>
</evidence>
<feature type="region of interest" description="Disordered" evidence="2">
    <location>
        <begin position="1"/>
        <end position="29"/>
    </location>
</feature>
<dbReference type="EMBL" id="VKHT01000034">
    <property type="protein sequence ID" value="MBB0243004.1"/>
    <property type="molecule type" value="Genomic_DNA"/>
</dbReference>
<evidence type="ECO:0000313" key="5">
    <source>
        <dbReference type="Proteomes" id="UP000538929"/>
    </source>
</evidence>
<accession>A0A7W3T9Z3</accession>
<protein>
    <submittedName>
        <fullName evidence="4">DNA-protecting protein DprA</fullName>
    </submittedName>
</protein>
<gene>
    <name evidence="4" type="primary">dprA</name>
    <name evidence="4" type="ORF">FNQ90_02490</name>
</gene>
<feature type="region of interest" description="Disordered" evidence="2">
    <location>
        <begin position="284"/>
        <end position="325"/>
    </location>
</feature>
<feature type="domain" description="Smf/DprA SLOG" evidence="3">
    <location>
        <begin position="104"/>
        <end position="286"/>
    </location>
</feature>
<evidence type="ECO:0000259" key="3">
    <source>
        <dbReference type="Pfam" id="PF02481"/>
    </source>
</evidence>
<dbReference type="InterPro" id="IPR057666">
    <property type="entry name" value="DrpA_SLOG"/>
</dbReference>
<dbReference type="PANTHER" id="PTHR43022:SF1">
    <property type="entry name" value="PROTEIN SMF"/>
    <property type="match status" value="1"/>
</dbReference>
<name>A0A7W3T9Z3_9ACTN</name>
<keyword evidence="5" id="KW-1185">Reference proteome</keyword>
<sequence>MAPGGEGELLDDGSAGTAPASDRGRASEEERLARIRLSRVIEPGDAALGRRLADVGAVGVCADLRANRPPPGVGAERWAGLRLRWREARPERDMWAAEKSGIRFVCPGDAEWPAQLDDLGDVRPVGLWIRGGPSLRLLAVRSVAVVGSRACTDYGAHVAAELGAGLADRGWTVVSGGALGIDGAAHRGALAVGGATVAVLACGVDVPYPAPHADLLRRIAEQGLVVAELPPGWRPTRGRFLTRNRVLAALTRGTVVVEAAVRSGALSTARRAADVGRAVMGVPRPVPRTLLRPRTSSGGPPGPRSATTAVDSSPAAGSPLGATGP</sequence>
<proteinExistence type="inferred from homology"/>
<feature type="compositionally biased region" description="Low complexity" evidence="2">
    <location>
        <begin position="287"/>
        <end position="309"/>
    </location>
</feature>